<dbReference type="EMBL" id="CP046640">
    <property type="protein sequence ID" value="QTL97207.1"/>
    <property type="molecule type" value="Genomic_DNA"/>
</dbReference>
<dbReference type="InterPro" id="IPR038404">
    <property type="entry name" value="TRAP_DctP_sf"/>
</dbReference>
<dbReference type="InterPro" id="IPR018389">
    <property type="entry name" value="DctP_fam"/>
</dbReference>
<dbReference type="CDD" id="cd13677">
    <property type="entry name" value="PBP2_TRAP_SBP_like_6"/>
    <property type="match status" value="1"/>
</dbReference>
<dbReference type="RefSeq" id="WP_230868853.1">
    <property type="nucleotide sequence ID" value="NZ_CP046640.1"/>
</dbReference>
<evidence type="ECO:0000313" key="4">
    <source>
        <dbReference type="Proteomes" id="UP000665020"/>
    </source>
</evidence>
<dbReference type="KEGG" id="ifn:GM661_04055"/>
<evidence type="ECO:0000256" key="2">
    <source>
        <dbReference type="SAM" id="SignalP"/>
    </source>
</evidence>
<accession>A0A8A7KE89</accession>
<feature type="chain" id="PRO_5032604619" evidence="2">
    <location>
        <begin position="25"/>
        <end position="345"/>
    </location>
</feature>
<dbReference type="PANTHER" id="PTHR33376">
    <property type="match status" value="1"/>
</dbReference>
<reference evidence="3" key="1">
    <citation type="submission" date="2019-12" db="EMBL/GenBank/DDBJ databases">
        <authorList>
            <person name="zhang j."/>
            <person name="sun C.M."/>
        </authorList>
    </citation>
    <scope>NUCLEOTIDE SEQUENCE</scope>
    <source>
        <strain evidence="3">NS-1</strain>
    </source>
</reference>
<sequence length="345" mass="38271">MSKKCVKLMSVLLLVLVFSGMVTAAGVKDIKMSYNGPANLETNPVHAFAIKFKEIVESGTNGGISITLYSDSQLGNEQQRMEQTMNGPMINIASNAGIVSVYPEIYAATLPFMFNSYEAAHIFFDSSEYWEKTQKEFQEKTGVILLEAVEEGGFLAFTNSKRKIKSPADFKGMKFRAMDAGQVALYESFGASGIPIDWSEVYIALQLGVADGQMNPPTYIISGSLYEVQDYMTMANIQYSCQWLTINGAWFNSLSKNEQDLIKEAAVEANAINRIAVESEVASRVKFIADHGVEVYQPSREELAVFQEIGQPAYSAWIEEKIDKEWIELAIESARQANQEAVGDE</sequence>
<dbReference type="PANTHER" id="PTHR33376:SF18">
    <property type="entry name" value="2,3-DIKETO-L-GULONATE-BINDING PERIPLASMIC PROTEIN YIAO"/>
    <property type="match status" value="1"/>
</dbReference>
<name>A0A8A7KE89_9FIRM</name>
<gene>
    <name evidence="3" type="ORF">GM661_04055</name>
</gene>
<keyword evidence="4" id="KW-1185">Reference proteome</keyword>
<feature type="signal peptide" evidence="2">
    <location>
        <begin position="1"/>
        <end position="24"/>
    </location>
</feature>
<proteinExistence type="predicted"/>
<evidence type="ECO:0000256" key="1">
    <source>
        <dbReference type="ARBA" id="ARBA00022729"/>
    </source>
</evidence>
<dbReference type="Gene3D" id="3.40.190.170">
    <property type="entry name" value="Bacterial extracellular solute-binding protein, family 7"/>
    <property type="match status" value="1"/>
</dbReference>
<protein>
    <submittedName>
        <fullName evidence="3">TRAP transporter substrate-binding protein DctP</fullName>
    </submittedName>
</protein>
<dbReference type="Proteomes" id="UP000665020">
    <property type="component" value="Chromosome"/>
</dbReference>
<dbReference type="NCBIfam" id="NF037995">
    <property type="entry name" value="TRAP_S1"/>
    <property type="match status" value="1"/>
</dbReference>
<dbReference type="AlphaFoldDB" id="A0A8A7KE89"/>
<keyword evidence="1 2" id="KW-0732">Signal</keyword>
<dbReference type="Pfam" id="PF03480">
    <property type="entry name" value="DctP"/>
    <property type="match status" value="1"/>
</dbReference>
<organism evidence="3 4">
    <name type="scientific">Iocasia fonsfrigidae</name>
    <dbReference type="NCBI Taxonomy" id="2682810"/>
    <lineage>
        <taxon>Bacteria</taxon>
        <taxon>Bacillati</taxon>
        <taxon>Bacillota</taxon>
        <taxon>Clostridia</taxon>
        <taxon>Halanaerobiales</taxon>
        <taxon>Halanaerobiaceae</taxon>
        <taxon>Iocasia</taxon>
    </lineage>
</organism>
<dbReference type="GO" id="GO:0055085">
    <property type="term" value="P:transmembrane transport"/>
    <property type="evidence" value="ECO:0007669"/>
    <property type="project" value="InterPro"/>
</dbReference>
<evidence type="ECO:0000313" key="3">
    <source>
        <dbReference type="EMBL" id="QTL97207.1"/>
    </source>
</evidence>
<dbReference type="GO" id="GO:0030246">
    <property type="term" value="F:carbohydrate binding"/>
    <property type="evidence" value="ECO:0007669"/>
    <property type="project" value="TreeGrafter"/>
</dbReference>